<protein>
    <submittedName>
        <fullName evidence="3">Carboxylesterase type B</fullName>
    </submittedName>
</protein>
<feature type="chain" id="PRO_5016366646" evidence="1">
    <location>
        <begin position="23"/>
        <end position="546"/>
    </location>
</feature>
<dbReference type="InterPro" id="IPR029058">
    <property type="entry name" value="AB_hydrolase_fold"/>
</dbReference>
<dbReference type="PROSITE" id="PS51257">
    <property type="entry name" value="PROKAR_LIPOPROTEIN"/>
    <property type="match status" value="1"/>
</dbReference>
<gene>
    <name evidence="3" type="ORF">C7444_104243</name>
</gene>
<evidence type="ECO:0000313" key="3">
    <source>
        <dbReference type="EMBL" id="PXW97640.1"/>
    </source>
</evidence>
<dbReference type="Pfam" id="PF00135">
    <property type="entry name" value="COesterase"/>
    <property type="match status" value="1"/>
</dbReference>
<evidence type="ECO:0000256" key="1">
    <source>
        <dbReference type="SAM" id="SignalP"/>
    </source>
</evidence>
<dbReference type="RefSeq" id="WP_110400021.1">
    <property type="nucleotide sequence ID" value="NZ_QJJS01000004.1"/>
</dbReference>
<organism evidence="3 4">
    <name type="scientific">Sphaerotilus hippei</name>
    <dbReference type="NCBI Taxonomy" id="744406"/>
    <lineage>
        <taxon>Bacteria</taxon>
        <taxon>Pseudomonadati</taxon>
        <taxon>Pseudomonadota</taxon>
        <taxon>Betaproteobacteria</taxon>
        <taxon>Burkholderiales</taxon>
        <taxon>Sphaerotilaceae</taxon>
        <taxon>Sphaerotilus</taxon>
    </lineage>
</organism>
<reference evidence="3 4" key="1">
    <citation type="submission" date="2018-05" db="EMBL/GenBank/DDBJ databases">
        <title>Genomic Encyclopedia of Type Strains, Phase IV (KMG-IV): sequencing the most valuable type-strain genomes for metagenomic binning, comparative biology and taxonomic classification.</title>
        <authorList>
            <person name="Goeker M."/>
        </authorList>
    </citation>
    <scope>NUCLEOTIDE SEQUENCE [LARGE SCALE GENOMIC DNA]</scope>
    <source>
        <strain evidence="3 4">DSM 566</strain>
    </source>
</reference>
<name>A0A318H2T8_9BURK</name>
<evidence type="ECO:0000313" key="4">
    <source>
        <dbReference type="Proteomes" id="UP000247811"/>
    </source>
</evidence>
<feature type="domain" description="Carboxylesterase type B" evidence="2">
    <location>
        <begin position="49"/>
        <end position="516"/>
    </location>
</feature>
<dbReference type="InterPro" id="IPR002018">
    <property type="entry name" value="CarbesteraseB"/>
</dbReference>
<keyword evidence="4" id="KW-1185">Reference proteome</keyword>
<proteinExistence type="predicted"/>
<sequence>MAINLRALRPLLGAAAVLSACGGSDGDTATAATYSAARDTVTVASGAIAAAAESQFGLRVFKAIPFAAPPVGALRWKAPQPVATWSGVRRSDAFSAACHQGNRPFGLPGSILYQQTEAQSEDCLYLNVWTGAAAATEKRPVMLLLHGGAYQLGAGSQPNYSGAGLAAKGAVVVTMNYRLGPLGFLAHPELSAESQDGVSGNYALLDAIAALKWVQANIAAFGGDPANVTLYSESAGAGLSSVLLGSPLAANLFHRLVIESLGSLPAGTANPTLAQAEAAGSTYAANVGAADLAALRAKTPQQLMAGAGSTIAPIVDGVVWPDQLDVLLAQGKVHDVPMLLGWNADEGTPYPAFATTLAAYEATATARYGAMAPQFKAVYPAATDADVLTMAYQPMRDSLFAWQPWTLARAHAAQRRASTFVYFFHRRPAYYADQRFAEQDPPSNYGAYHSLEQVYLYNNLDRSAPPRPYDATDRRLADAASSYLVNFARHGDPNGSGLTPWPTFTGADSPVMGLGDSIGPVAVPFRPALDFFDAFYAQKLGRALPF</sequence>
<dbReference type="OrthoDB" id="9775851at2"/>
<dbReference type="SUPFAM" id="SSF53474">
    <property type="entry name" value="alpha/beta-Hydrolases"/>
    <property type="match status" value="1"/>
</dbReference>
<dbReference type="Gene3D" id="3.40.50.1820">
    <property type="entry name" value="alpha/beta hydrolase"/>
    <property type="match status" value="1"/>
</dbReference>
<dbReference type="AlphaFoldDB" id="A0A318H2T8"/>
<evidence type="ECO:0000259" key="2">
    <source>
        <dbReference type="Pfam" id="PF00135"/>
    </source>
</evidence>
<keyword evidence="1" id="KW-0732">Signal</keyword>
<feature type="signal peptide" evidence="1">
    <location>
        <begin position="1"/>
        <end position="22"/>
    </location>
</feature>
<comment type="caution">
    <text evidence="3">The sequence shown here is derived from an EMBL/GenBank/DDBJ whole genome shotgun (WGS) entry which is preliminary data.</text>
</comment>
<dbReference type="Proteomes" id="UP000247811">
    <property type="component" value="Unassembled WGS sequence"/>
</dbReference>
<dbReference type="InterPro" id="IPR050309">
    <property type="entry name" value="Type-B_Carboxylest/Lipase"/>
</dbReference>
<dbReference type="EMBL" id="QJJS01000004">
    <property type="protein sequence ID" value="PXW97640.1"/>
    <property type="molecule type" value="Genomic_DNA"/>
</dbReference>
<dbReference type="PANTHER" id="PTHR11559">
    <property type="entry name" value="CARBOXYLESTERASE"/>
    <property type="match status" value="1"/>
</dbReference>
<accession>A0A318H2T8</accession>